<proteinExistence type="predicted"/>
<evidence type="ECO:0000313" key="3">
    <source>
        <dbReference type="Proteomes" id="UP000237923"/>
    </source>
</evidence>
<dbReference type="EMBL" id="OKQR01000001">
    <property type="protein sequence ID" value="SPD91903.1"/>
    <property type="molecule type" value="Genomic_DNA"/>
</dbReference>
<accession>A0A2N9K9C6</accession>
<evidence type="ECO:0000313" key="4">
    <source>
        <dbReference type="Proteomes" id="UP000239237"/>
    </source>
</evidence>
<dbReference type="SUPFAM" id="SSF53335">
    <property type="entry name" value="S-adenosyl-L-methionine-dependent methyltransferases"/>
    <property type="match status" value="1"/>
</dbReference>
<evidence type="ECO:0008006" key="5">
    <source>
        <dbReference type="Google" id="ProtNLM"/>
    </source>
</evidence>
<keyword evidence="4" id="KW-1185">Reference proteome</keyword>
<dbReference type="RefSeq" id="WP_105299682.1">
    <property type="nucleotide sequence ID" value="NZ_CAURUR010000001.1"/>
</dbReference>
<dbReference type="Gene3D" id="3.40.50.150">
    <property type="entry name" value="Vaccinia Virus protein VP39"/>
    <property type="match status" value="1"/>
</dbReference>
<reference evidence="2 3" key="2">
    <citation type="submission" date="2018-02" db="EMBL/GenBank/DDBJ databases">
        <authorList>
            <person name="Cohen D.B."/>
            <person name="Kent A.D."/>
        </authorList>
    </citation>
    <scope>NUCLEOTIDE SEQUENCE [LARGE SCALE GENOMIC DNA]</scope>
    <source>
        <strain evidence="2 3">CECT 9216</strain>
    </source>
</reference>
<reference evidence="1 4" key="1">
    <citation type="submission" date="2018-02" db="EMBL/GenBank/DDBJ databases">
        <authorList>
            <person name="Rodrigo-Torres L."/>
            <person name="Arahal R. D."/>
            <person name="Lucena T."/>
        </authorList>
    </citation>
    <scope>NUCLEOTIDE SEQUENCE [LARGE SCALE GENOMIC DNA]</scope>
    <source>
        <strain evidence="1 4">CECT 8486</strain>
    </source>
</reference>
<dbReference type="EMBL" id="OKQU01000001">
    <property type="protein sequence ID" value="SPE07182.1"/>
    <property type="molecule type" value="Genomic_DNA"/>
</dbReference>
<protein>
    <recommendedName>
        <fullName evidence="5">SAM-dependent methyltransferase</fullName>
    </recommendedName>
</protein>
<evidence type="ECO:0000313" key="1">
    <source>
        <dbReference type="EMBL" id="SPD91903.1"/>
    </source>
</evidence>
<sequence>MILTSNTFTHQLIEQTVRINDIVLDGTTANGINTRFLATRVGNAGKVLSYATTKDNANAAAASLFMSGLSDRVTLLGKTLDNQFINELGSQNQISFAIFDYSDDAKNVNDRPTDYLQQISYVLPRLTHGGLLIVKFEQVPEAWLEYKNNLLEADYSQASYITRFVQTDVIERI</sequence>
<dbReference type="Proteomes" id="UP000237923">
    <property type="component" value="Unassembled WGS sequence"/>
</dbReference>
<organism evidence="2 3">
    <name type="scientific">Leuconostoc suionicum</name>
    <dbReference type="NCBI Taxonomy" id="1511761"/>
    <lineage>
        <taxon>Bacteria</taxon>
        <taxon>Bacillati</taxon>
        <taxon>Bacillota</taxon>
        <taxon>Bacilli</taxon>
        <taxon>Lactobacillales</taxon>
        <taxon>Lactobacillaceae</taxon>
        <taxon>Leuconostoc</taxon>
    </lineage>
</organism>
<dbReference type="Proteomes" id="UP000239237">
    <property type="component" value="Unassembled WGS sequence"/>
</dbReference>
<dbReference type="InterPro" id="IPR029063">
    <property type="entry name" value="SAM-dependent_MTases_sf"/>
</dbReference>
<dbReference type="AlphaFoldDB" id="A0A2N9K9C6"/>
<gene>
    <name evidence="1" type="ORF">LES8486_00897</name>
    <name evidence="2" type="ORF">LES9216_01044</name>
</gene>
<name>A0A2N9K9C6_9LACO</name>
<evidence type="ECO:0000313" key="2">
    <source>
        <dbReference type="EMBL" id="SPE07182.1"/>
    </source>
</evidence>